<feature type="signal peptide" evidence="2">
    <location>
        <begin position="1"/>
        <end position="21"/>
    </location>
</feature>
<feature type="chain" id="PRO_5012226918" evidence="2">
    <location>
        <begin position="22"/>
        <end position="168"/>
    </location>
</feature>
<dbReference type="InterPro" id="IPR036728">
    <property type="entry name" value="PBP_GOBP_sf"/>
</dbReference>
<dbReference type="GO" id="GO:0005615">
    <property type="term" value="C:extracellular space"/>
    <property type="evidence" value="ECO:0007669"/>
    <property type="project" value="TreeGrafter"/>
</dbReference>
<dbReference type="Pfam" id="PF01395">
    <property type="entry name" value="PBP_GOBP"/>
    <property type="match status" value="1"/>
</dbReference>
<sequence length="168" mass="19775">MKTFLILSLILNFYFFQLIESAPPEQDIESYLKYLSTRVEEVRDKCEEESGATYDDLEALDEGKIPETETGKCMIACEFMEYGIINENHKYDKDGIYDMLPKYLREDKALDNFRKLTDRCEKAVEKVEEGDVCELARKLKLCFQQHASEFGIKMFMDVENFGYIDYKK</sequence>
<keyword evidence="1 2" id="KW-0732">Signal</keyword>
<proteinExistence type="evidence at transcript level"/>
<dbReference type="AlphaFoldDB" id="A0A0G3ZAP4"/>
<accession>A0A0G3ZAP4</accession>
<dbReference type="PANTHER" id="PTHR11857">
    <property type="entry name" value="ODORANT BINDING PROTEIN-RELATED"/>
    <property type="match status" value="1"/>
</dbReference>
<dbReference type="SMART" id="SM00708">
    <property type="entry name" value="PhBP"/>
    <property type="match status" value="1"/>
</dbReference>
<reference evidence="3" key="1">
    <citation type="submission" date="2016-11" db="EMBL/GenBank/DDBJ databases">
        <title>Identification and Comparison of Olfaction Genes Expressed in the Antennae of Two Lacewing Species.</title>
        <authorList>
            <person name="Li Z."/>
        </authorList>
    </citation>
    <scope>NUCLEOTIDE SEQUENCE</scope>
</reference>
<dbReference type="GO" id="GO:0005549">
    <property type="term" value="F:odorant binding"/>
    <property type="evidence" value="ECO:0007669"/>
    <property type="project" value="InterPro"/>
</dbReference>
<evidence type="ECO:0000313" key="3">
    <source>
        <dbReference type="EMBL" id="AKM52550.2"/>
    </source>
</evidence>
<dbReference type="EMBL" id="KP403731">
    <property type="protein sequence ID" value="AKM52550.2"/>
    <property type="molecule type" value="mRNA"/>
</dbReference>
<dbReference type="GO" id="GO:0007608">
    <property type="term" value="P:sensory perception of smell"/>
    <property type="evidence" value="ECO:0007669"/>
    <property type="project" value="TreeGrafter"/>
</dbReference>
<dbReference type="SUPFAM" id="SSF47565">
    <property type="entry name" value="Insect pheromone/odorant-binding proteins"/>
    <property type="match status" value="1"/>
</dbReference>
<dbReference type="InterPro" id="IPR006170">
    <property type="entry name" value="PBP/GOBP"/>
</dbReference>
<dbReference type="PANTHER" id="PTHR11857:SF42">
    <property type="entry name" value="GENERAL ODORANT-BINDING PROTEIN 19D-RELATED"/>
    <property type="match status" value="1"/>
</dbReference>
<protein>
    <submittedName>
        <fullName evidence="3">Odorant-binding protein 7</fullName>
    </submittedName>
</protein>
<dbReference type="Gene3D" id="1.10.238.20">
    <property type="entry name" value="Pheromone/general odorant binding protein domain"/>
    <property type="match status" value="1"/>
</dbReference>
<organism evidence="3">
    <name type="scientific">Chrysopa pallens</name>
    <name type="common">Green lacewing</name>
    <name type="synonym">Hemerobius pallens</name>
    <dbReference type="NCBI Taxonomy" id="417485"/>
    <lineage>
        <taxon>Eukaryota</taxon>
        <taxon>Metazoa</taxon>
        <taxon>Ecdysozoa</taxon>
        <taxon>Arthropoda</taxon>
        <taxon>Hexapoda</taxon>
        <taxon>Insecta</taxon>
        <taxon>Pterygota</taxon>
        <taxon>Neoptera</taxon>
        <taxon>Endopterygota</taxon>
        <taxon>Neuroptera</taxon>
        <taxon>Hemerobiiformia</taxon>
        <taxon>Chrysopidae</taxon>
        <taxon>Chrysopinae</taxon>
        <taxon>Chrysopa</taxon>
    </lineage>
</organism>
<evidence type="ECO:0000256" key="2">
    <source>
        <dbReference type="SAM" id="SignalP"/>
    </source>
</evidence>
<name>A0A0G3ZAP4_CHRPA</name>
<dbReference type="CDD" id="cd23992">
    <property type="entry name" value="PBP_GOBP"/>
    <property type="match status" value="1"/>
</dbReference>
<evidence type="ECO:0000256" key="1">
    <source>
        <dbReference type="ARBA" id="ARBA00022729"/>
    </source>
</evidence>